<name>A0A4Z2J6U0_9TELE</name>
<dbReference type="AlphaFoldDB" id="A0A4Z2J6U0"/>
<evidence type="ECO:0000313" key="2">
    <source>
        <dbReference type="Proteomes" id="UP000314294"/>
    </source>
</evidence>
<keyword evidence="2" id="KW-1185">Reference proteome</keyword>
<gene>
    <name evidence="1" type="ORF">EYF80_003704</name>
</gene>
<evidence type="ECO:0000313" key="1">
    <source>
        <dbReference type="EMBL" id="TNN85860.1"/>
    </source>
</evidence>
<accession>A0A4Z2J6U0</accession>
<sequence length="87" mass="9735">MDPGHRKLRAMHSGTCRDCSAFSLNRAFTPRCVLDAGRRAEEPMKTTIGSPLPIQEAPQLERHYSAFITDIFIHSGLRLPLSISGWI</sequence>
<dbReference type="EMBL" id="SRLO01000018">
    <property type="protein sequence ID" value="TNN85860.1"/>
    <property type="molecule type" value="Genomic_DNA"/>
</dbReference>
<reference evidence="1 2" key="1">
    <citation type="submission" date="2019-03" db="EMBL/GenBank/DDBJ databases">
        <title>First draft genome of Liparis tanakae, snailfish: a comprehensive survey of snailfish specific genes.</title>
        <authorList>
            <person name="Kim W."/>
            <person name="Song I."/>
            <person name="Jeong J.-H."/>
            <person name="Kim D."/>
            <person name="Kim S."/>
            <person name="Ryu S."/>
            <person name="Song J.Y."/>
            <person name="Lee S.K."/>
        </authorList>
    </citation>
    <scope>NUCLEOTIDE SEQUENCE [LARGE SCALE GENOMIC DNA]</scope>
    <source>
        <tissue evidence="1">Muscle</tissue>
    </source>
</reference>
<organism evidence="1 2">
    <name type="scientific">Liparis tanakae</name>
    <name type="common">Tanaka's snailfish</name>
    <dbReference type="NCBI Taxonomy" id="230148"/>
    <lineage>
        <taxon>Eukaryota</taxon>
        <taxon>Metazoa</taxon>
        <taxon>Chordata</taxon>
        <taxon>Craniata</taxon>
        <taxon>Vertebrata</taxon>
        <taxon>Euteleostomi</taxon>
        <taxon>Actinopterygii</taxon>
        <taxon>Neopterygii</taxon>
        <taxon>Teleostei</taxon>
        <taxon>Neoteleostei</taxon>
        <taxon>Acanthomorphata</taxon>
        <taxon>Eupercaria</taxon>
        <taxon>Perciformes</taxon>
        <taxon>Cottioidei</taxon>
        <taxon>Cottales</taxon>
        <taxon>Liparidae</taxon>
        <taxon>Liparis</taxon>
    </lineage>
</organism>
<comment type="caution">
    <text evidence="1">The sequence shown here is derived from an EMBL/GenBank/DDBJ whole genome shotgun (WGS) entry which is preliminary data.</text>
</comment>
<proteinExistence type="predicted"/>
<dbReference type="Proteomes" id="UP000314294">
    <property type="component" value="Unassembled WGS sequence"/>
</dbReference>
<protein>
    <submittedName>
        <fullName evidence="1">Uncharacterized protein</fullName>
    </submittedName>
</protein>